<gene>
    <name evidence="2" type="ORF">THRCLA_04861</name>
</gene>
<dbReference type="GO" id="GO:0035091">
    <property type="term" value="F:phosphatidylinositol binding"/>
    <property type="evidence" value="ECO:0007669"/>
    <property type="project" value="InterPro"/>
</dbReference>
<sequence>MALNQLLHRKSQLTRRRRASSIRMMRNVEVPRYECQRSSKTVVYITSIDNGSDYWEIPIRYSRYHEFWSALCKTDKKWVSKLPFPEKSFGFGKDSPDYRRRQLDLFMRQLNALFTSLSAEGQDLVLDFLEAKHHLYHYERESSLYDHYDDEKASRRGFKSSTHSETDCEDNQSEPRIDSPSFPDRSSSLHHTRSSSLHSSHCSSVHEEMKLPLQATPRVTPSAAPCKEVPLTPSPSAAPSKEVLLTPSPSAAPSKEVLLSPSPTAMMAPQHVAPPVEINAVQPTTSKLQSLVSQVELYAAPDHDSTLPLWQQESTLSTYTRPAHLNPVVVKTWARYGEPTADMAGVESNILFDGRNFTVQTRMTLGRCQRLCKKLQGRCKAYVWRKMGGGTCMIKDVVGAKRLVDGAVSKRTKIPEHVDPLPVAQTTTTWGLPLPTYTFSYTSNASWLDEKNLRTKGYPLHSFGHVYSIGECATLATTVFQTLFTYNPTKLECYVYAYARKATEPGVYMRKSNGIMFDALPEAFQTAEVVNGTSLTDCATACEKSICVAYRLDGSSCKLYAPSIHGNDYFAGWIHQPLIRRDVNHFQYLNLRGYALDGLNVTSTIPSISTLDACALAANSTGNILFAFNAVAQTCSMLNIGKSMNTTTYLMNNPTSSVPLLNAAFTNGSVDRILVEKVDNASSCALPPLCQVTSNECFATTFNSSSNECELYKAKRSFEGNLEIGWLAKTSLPTKLNTTEKVAFFVTAHQDDHELFMIQSVLNSIGEANTKVIFVYITAGDLFSLLKWEKRERSTIVGTQVALEYHGLYQTNAVYENVDIGKHTITKVTMGNAIHYMMRLPEAGSTRMMNPGNRKSSLWMTSMDKPNERYNSYNDVKMVVENILELEAEGISHIEFHTSEFLRMNMVYNSTVQEDHFLHRATGELTASIIESHPKWQSCAHQQYYFGYQKWMWTPDLPPTVAQFQRYLWLREFAGIMDPRNSSNGWDFHAKQLGRMYKSRIITPSVTSCL</sequence>
<dbReference type="AlphaFoldDB" id="A0A1V9ZXR1"/>
<evidence type="ECO:0000313" key="3">
    <source>
        <dbReference type="Proteomes" id="UP000243217"/>
    </source>
</evidence>
<keyword evidence="3" id="KW-1185">Reference proteome</keyword>
<feature type="compositionally biased region" description="Low complexity" evidence="1">
    <location>
        <begin position="194"/>
        <end position="203"/>
    </location>
</feature>
<dbReference type="InterPro" id="IPR036871">
    <property type="entry name" value="PX_dom_sf"/>
</dbReference>
<protein>
    <recommendedName>
        <fullName evidence="4">Apple domain-containing protein</fullName>
    </recommendedName>
</protein>
<name>A0A1V9ZXR1_9STRA</name>
<dbReference type="Proteomes" id="UP000243217">
    <property type="component" value="Unassembled WGS sequence"/>
</dbReference>
<dbReference type="EMBL" id="JNBS01001074">
    <property type="protein sequence ID" value="OQS02812.1"/>
    <property type="molecule type" value="Genomic_DNA"/>
</dbReference>
<evidence type="ECO:0000256" key="1">
    <source>
        <dbReference type="SAM" id="MobiDB-lite"/>
    </source>
</evidence>
<evidence type="ECO:0008006" key="4">
    <source>
        <dbReference type="Google" id="ProtNLM"/>
    </source>
</evidence>
<dbReference type="CDD" id="cd06093">
    <property type="entry name" value="PX_domain"/>
    <property type="match status" value="1"/>
</dbReference>
<dbReference type="SUPFAM" id="SSF64268">
    <property type="entry name" value="PX domain"/>
    <property type="match status" value="1"/>
</dbReference>
<organism evidence="2 3">
    <name type="scientific">Thraustotheca clavata</name>
    <dbReference type="NCBI Taxonomy" id="74557"/>
    <lineage>
        <taxon>Eukaryota</taxon>
        <taxon>Sar</taxon>
        <taxon>Stramenopiles</taxon>
        <taxon>Oomycota</taxon>
        <taxon>Saprolegniomycetes</taxon>
        <taxon>Saprolegniales</taxon>
        <taxon>Achlyaceae</taxon>
        <taxon>Thraustotheca</taxon>
    </lineage>
</organism>
<dbReference type="OrthoDB" id="77235at2759"/>
<feature type="region of interest" description="Disordered" evidence="1">
    <location>
        <begin position="155"/>
        <end position="257"/>
    </location>
</feature>
<comment type="caution">
    <text evidence="2">The sequence shown here is derived from an EMBL/GenBank/DDBJ whole genome shotgun (WGS) entry which is preliminary data.</text>
</comment>
<dbReference type="Gene3D" id="3.30.1520.10">
    <property type="entry name" value="Phox-like domain"/>
    <property type="match status" value="1"/>
</dbReference>
<reference evidence="2 3" key="1">
    <citation type="journal article" date="2014" name="Genome Biol. Evol.">
        <title>The secreted proteins of Achlya hypogyna and Thraustotheca clavata identify the ancestral oomycete secretome and reveal gene acquisitions by horizontal gene transfer.</title>
        <authorList>
            <person name="Misner I."/>
            <person name="Blouin N."/>
            <person name="Leonard G."/>
            <person name="Richards T.A."/>
            <person name="Lane C.E."/>
        </authorList>
    </citation>
    <scope>NUCLEOTIDE SEQUENCE [LARGE SCALE GENOMIC DNA]</scope>
    <source>
        <strain evidence="2 3">ATCC 34112</strain>
    </source>
</reference>
<evidence type="ECO:0000313" key="2">
    <source>
        <dbReference type="EMBL" id="OQS02812.1"/>
    </source>
</evidence>
<accession>A0A1V9ZXR1</accession>
<proteinExistence type="predicted"/>